<feature type="region of interest" description="Disordered" evidence="1">
    <location>
        <begin position="433"/>
        <end position="459"/>
    </location>
</feature>
<gene>
    <name evidence="2" type="ORF">BSL78_21476</name>
</gene>
<accession>A0A2G8K0Y9</accession>
<proteinExistence type="predicted"/>
<feature type="region of interest" description="Disordered" evidence="1">
    <location>
        <begin position="220"/>
        <end position="292"/>
    </location>
</feature>
<evidence type="ECO:0000313" key="3">
    <source>
        <dbReference type="Proteomes" id="UP000230750"/>
    </source>
</evidence>
<feature type="compositionally biased region" description="Basic and acidic residues" evidence="1">
    <location>
        <begin position="26"/>
        <end position="39"/>
    </location>
</feature>
<feature type="compositionally biased region" description="Polar residues" evidence="1">
    <location>
        <begin position="228"/>
        <end position="263"/>
    </location>
</feature>
<feature type="compositionally biased region" description="Basic and acidic residues" evidence="1">
    <location>
        <begin position="316"/>
        <end position="332"/>
    </location>
</feature>
<dbReference type="AlphaFoldDB" id="A0A2G8K0Y9"/>
<feature type="compositionally biased region" description="Polar residues" evidence="1">
    <location>
        <begin position="11"/>
        <end position="22"/>
    </location>
</feature>
<name>A0A2G8K0Y9_STIJA</name>
<evidence type="ECO:0000256" key="1">
    <source>
        <dbReference type="SAM" id="MobiDB-lite"/>
    </source>
</evidence>
<dbReference type="EMBL" id="MRZV01000998">
    <property type="protein sequence ID" value="PIK41671.1"/>
    <property type="molecule type" value="Genomic_DNA"/>
</dbReference>
<dbReference type="Proteomes" id="UP000230750">
    <property type="component" value="Unassembled WGS sequence"/>
</dbReference>
<organism evidence="2 3">
    <name type="scientific">Stichopus japonicus</name>
    <name type="common">Sea cucumber</name>
    <dbReference type="NCBI Taxonomy" id="307972"/>
    <lineage>
        <taxon>Eukaryota</taxon>
        <taxon>Metazoa</taxon>
        <taxon>Echinodermata</taxon>
        <taxon>Eleutherozoa</taxon>
        <taxon>Echinozoa</taxon>
        <taxon>Holothuroidea</taxon>
        <taxon>Aspidochirotacea</taxon>
        <taxon>Aspidochirotida</taxon>
        <taxon>Stichopodidae</taxon>
        <taxon>Apostichopus</taxon>
    </lineage>
</organism>
<dbReference type="OrthoDB" id="10422650at2759"/>
<feature type="compositionally biased region" description="Polar residues" evidence="1">
    <location>
        <begin position="126"/>
        <end position="143"/>
    </location>
</feature>
<keyword evidence="3" id="KW-1185">Reference proteome</keyword>
<evidence type="ECO:0000313" key="2">
    <source>
        <dbReference type="EMBL" id="PIK41671.1"/>
    </source>
</evidence>
<feature type="region of interest" description="Disordered" evidence="1">
    <location>
        <begin position="1"/>
        <end position="44"/>
    </location>
</feature>
<protein>
    <submittedName>
        <fullName evidence="2">Uncharacterized protein</fullName>
    </submittedName>
</protein>
<sequence length="459" mass="50864">MSDDEMLVAQSPKTPFPASTITEGALHPKDDGDCNDQSRKSRPRKRVTFDMQLKIHTIPNRIPVYERRPAYNNMGPPAHYSSLLNRGQNQRSLLPRPLDIKTRDRYLVGAANLSAKRIIDIFGSANNRHVSSPSPNRQRTSGYRNARRVPQYASPTISSSARLTQSLTESAATESHEPVMSRAAANLKQITDAIGEESPRNGEEQYFPRDAEMLETISNGVTGERDISANSVYGSQQTRTRVQSSPSRVQSYSYTQNNLSNSHHGGRFSHGPERLRSASLATPRPEPLDGVTGRLPIVTSEQIQLNNRYMTSRVNTGKDEQMRLSAHGRSDLYKSNSDEYANDKDFNGNVPNRTPSRCSTIDAYAIDGPDHSNVNSFNLSANGSATTRRIGSGRGQRRLITTPPSRAWEGFEMAITQPSLQVSALRTAVNLPHHQSSPISSHLSTSTSQRTWSSRNTYS</sequence>
<reference evidence="2 3" key="1">
    <citation type="journal article" date="2017" name="PLoS Biol.">
        <title>The sea cucumber genome provides insights into morphological evolution and visceral regeneration.</title>
        <authorList>
            <person name="Zhang X."/>
            <person name="Sun L."/>
            <person name="Yuan J."/>
            <person name="Sun Y."/>
            <person name="Gao Y."/>
            <person name="Zhang L."/>
            <person name="Li S."/>
            <person name="Dai H."/>
            <person name="Hamel J.F."/>
            <person name="Liu C."/>
            <person name="Yu Y."/>
            <person name="Liu S."/>
            <person name="Lin W."/>
            <person name="Guo K."/>
            <person name="Jin S."/>
            <person name="Xu P."/>
            <person name="Storey K.B."/>
            <person name="Huan P."/>
            <person name="Zhang T."/>
            <person name="Zhou Y."/>
            <person name="Zhang J."/>
            <person name="Lin C."/>
            <person name="Li X."/>
            <person name="Xing L."/>
            <person name="Huo D."/>
            <person name="Sun M."/>
            <person name="Wang L."/>
            <person name="Mercier A."/>
            <person name="Li F."/>
            <person name="Yang H."/>
            <person name="Xiang J."/>
        </authorList>
    </citation>
    <scope>NUCLEOTIDE SEQUENCE [LARGE SCALE GENOMIC DNA]</scope>
    <source>
        <strain evidence="2">Shaxun</strain>
        <tissue evidence="2">Muscle</tissue>
    </source>
</reference>
<feature type="region of interest" description="Disordered" evidence="1">
    <location>
        <begin position="310"/>
        <end position="354"/>
    </location>
</feature>
<comment type="caution">
    <text evidence="2">The sequence shown here is derived from an EMBL/GenBank/DDBJ whole genome shotgun (WGS) entry which is preliminary data.</text>
</comment>
<feature type="compositionally biased region" description="Polar residues" evidence="1">
    <location>
        <begin position="153"/>
        <end position="173"/>
    </location>
</feature>
<feature type="region of interest" description="Disordered" evidence="1">
    <location>
        <begin position="126"/>
        <end position="179"/>
    </location>
</feature>